<dbReference type="Proteomes" id="UP000650533">
    <property type="component" value="Chromosome 3"/>
</dbReference>
<dbReference type="InterPro" id="IPR040183">
    <property type="entry name" value="THUMPD1-like"/>
</dbReference>
<evidence type="ECO:0000313" key="4">
    <source>
        <dbReference type="EMBL" id="QRW17634.1"/>
    </source>
</evidence>
<dbReference type="RefSeq" id="XP_043177871.1">
    <property type="nucleotide sequence ID" value="XM_043322375.1"/>
</dbReference>
<feature type="region of interest" description="Disordered" evidence="2">
    <location>
        <begin position="1"/>
        <end position="36"/>
    </location>
</feature>
<dbReference type="AlphaFoldDB" id="A0A8H8STK8"/>
<dbReference type="GeneID" id="67024838"/>
<dbReference type="GO" id="GO:0003723">
    <property type="term" value="F:RNA binding"/>
    <property type="evidence" value="ECO:0007669"/>
    <property type="project" value="UniProtKB-UniRule"/>
</dbReference>
<dbReference type="Pfam" id="PF02926">
    <property type="entry name" value="THUMP"/>
    <property type="match status" value="1"/>
</dbReference>
<dbReference type="PANTHER" id="PTHR13452">
    <property type="entry name" value="THUMP DOMAIN CONTAINING PROTEIN 1-RELATED"/>
    <property type="match status" value="1"/>
</dbReference>
<proteinExistence type="predicted"/>
<reference evidence="4" key="1">
    <citation type="submission" date="2020-05" db="EMBL/GenBank/DDBJ databases">
        <title>Evolutionary and genomic comparisons of hybrid uninucleate and nonhybrid Rhizoctonia fungi.</title>
        <authorList>
            <person name="Li C."/>
            <person name="Chen X."/>
        </authorList>
    </citation>
    <scope>NUCLEOTIDE SEQUENCE</scope>
    <source>
        <strain evidence="4">AG-1 IA</strain>
    </source>
</reference>
<dbReference type="KEGG" id="rsx:RhiXN_02558"/>
<evidence type="ECO:0000259" key="3">
    <source>
        <dbReference type="PROSITE" id="PS51165"/>
    </source>
</evidence>
<feature type="region of interest" description="Disordered" evidence="2">
    <location>
        <begin position="280"/>
        <end position="301"/>
    </location>
</feature>
<evidence type="ECO:0000313" key="5">
    <source>
        <dbReference type="Proteomes" id="UP000650533"/>
    </source>
</evidence>
<accession>A0A8H8STK8</accession>
<dbReference type="EMBL" id="CP059660">
    <property type="protein sequence ID" value="QRW17634.1"/>
    <property type="molecule type" value="Genomic_DNA"/>
</dbReference>
<dbReference type="PANTHER" id="PTHR13452:SF10">
    <property type="entry name" value="THUMP DOMAIN-CONTAINING PROTEIN 1"/>
    <property type="match status" value="1"/>
</dbReference>
<evidence type="ECO:0000256" key="1">
    <source>
        <dbReference type="PROSITE-ProRule" id="PRU00529"/>
    </source>
</evidence>
<gene>
    <name evidence="4" type="ORF">RhiXN_02558</name>
</gene>
<organism evidence="4 5">
    <name type="scientific">Rhizoctonia solani</name>
    <dbReference type="NCBI Taxonomy" id="456999"/>
    <lineage>
        <taxon>Eukaryota</taxon>
        <taxon>Fungi</taxon>
        <taxon>Dikarya</taxon>
        <taxon>Basidiomycota</taxon>
        <taxon>Agaricomycotina</taxon>
        <taxon>Agaricomycetes</taxon>
        <taxon>Cantharellales</taxon>
        <taxon>Ceratobasidiaceae</taxon>
        <taxon>Rhizoctonia</taxon>
    </lineage>
</organism>
<dbReference type="PROSITE" id="PS51165">
    <property type="entry name" value="THUMP"/>
    <property type="match status" value="1"/>
</dbReference>
<dbReference type="InterPro" id="IPR004114">
    <property type="entry name" value="THUMP_dom"/>
</dbReference>
<name>A0A8H8STK8_9AGAM</name>
<evidence type="ECO:0000256" key="2">
    <source>
        <dbReference type="SAM" id="MobiDB-lite"/>
    </source>
</evidence>
<protein>
    <submittedName>
        <fullName evidence="4">THUMP domain-containing protein</fullName>
    </submittedName>
</protein>
<dbReference type="FunFam" id="3.30.2300.10:FF:000001">
    <property type="entry name" value="THUMP domain-containing protein 1"/>
    <property type="match status" value="1"/>
</dbReference>
<dbReference type="Gene3D" id="3.30.2300.10">
    <property type="entry name" value="THUMP superfamily"/>
    <property type="match status" value="1"/>
</dbReference>
<dbReference type="SMART" id="SM00981">
    <property type="entry name" value="THUMP"/>
    <property type="match status" value="1"/>
</dbReference>
<feature type="compositionally biased region" description="Basic and acidic residues" evidence="2">
    <location>
        <begin position="280"/>
        <end position="291"/>
    </location>
</feature>
<dbReference type="CDD" id="cd11717">
    <property type="entry name" value="THUMP_THUMPD1_like"/>
    <property type="match status" value="1"/>
</dbReference>
<keyword evidence="1" id="KW-0694">RNA-binding</keyword>
<sequence>MSKRPSDASQPGHRKKRQMHSKGQIKNYKSSLGGIPSRRVIDGPGIWAMTVKGKEKQATNELYEIIELISDRLWPKPVPTTEAVTEADEEEEEGDEDIEKQLAKELSDINKPKPKDSTDRRIAICPTDTACVIYIATKLPIDPVQVVLQHMEQVTQTGVSGTRALVRLVPASGICAANMPAITLLATELFTKPFGEEIVEPKKYKIELRVRSHKVLTRDEVIKGIAQCVPSDKGHTVDLTNQDTTILVELFKGICTIAVVSDYEKYKRFNVVQIVQEEHKKKGEQAGDESSRVAQAAPVKA</sequence>
<dbReference type="SUPFAM" id="SSF143437">
    <property type="entry name" value="THUMP domain-like"/>
    <property type="match status" value="1"/>
</dbReference>
<dbReference type="GO" id="GO:0006400">
    <property type="term" value="P:tRNA modification"/>
    <property type="evidence" value="ECO:0007669"/>
    <property type="project" value="InterPro"/>
</dbReference>
<feature type="domain" description="THUMP" evidence="3">
    <location>
        <begin position="153"/>
        <end position="261"/>
    </location>
</feature>